<sequence>MGLTLNVLWCILLVRATTVITAQEQPHNGGQPPNPFSNDNIPSNFNTGFPPKTNVESQLNAPPPSFPNSAGLNGQNYPNSFFGQGFGPSGQFQNLFGPQQSSNEPQYSESFKFGQPGLQQIQNQFGRPHQQQNRLNQIPNPNGPSSFQSNPAASNGQLSSEYFKFGQQQQMQLTSPRLSSQYGPTGLGASFGSGSQESFGSGSGPQMSTSFGAPGQQMGGPSGHHPFRVTGTQGQTNQKSGEGFLLPNYQMSGTGNFIPSGQMMQRAGEQTPSNYNLMSNGGESMPPRQMMDNPIGAMFQNQMSSGGGFMSPSPPNFQMPGSGSFGPQIPPNNLMSNSGGFQASNPLMPPGAMPSFASVASAIIPSLMYMTTPGILFPSPPMYMQNPLNFNGQGPQLPQFPFGQPGGMNGREGFNTMQRTPGSGFNFQQPFNAMPSGSGFNFQQPFNGQPGPNPGFPRPQMFPLGGQMSQMFKPYKRQDGVQNSIEAGSGPNHCYCILQNNGNYEDEAKKYHKPQGALQTGSSNNNLERRASSINGSPTEPALQDIQPGTGPNNAVLNSVIRGTGQEQCHCIININGDYEQKRARQTGNNNNNLEGMAPSINVTGTALRGVRGAPNRFVGGTGPNHCYCIVQNHGSYETQTVKGNHNNDGAGCYCSINGETALQGVQPVQVIAPDVNSFKDSQNIPSTAATIHLNQTGAPSSGALQIDAPPKDETNQGMSGGVETTSEGGKPVATERDGIPDDLVVTNEEISNQGPSGVSNGHGSMSAGETSTGQGNIGGGANIAAVPSSHQIQEGKNSGRLQGSTSQNGGSLNQSGLTAIEGGNDASLMVGEGGLAAGGGQLAAGGGQLGQWGVGGGDSASSGGSLAGGMERQTGGPHIKLVTVPAKKTQNIRLQTVGSPGMTQTLQTVGSPAMKQGGASHIKLITLPAQGQFMQQHGMQTGGGSTSEGTNIKMYSGNGNTGRLSKYQMYPNSFLVTPIKTKLPRPMTSSHGIINEGFSMEDIMNHHTMDNQKQTTNTY</sequence>
<feature type="compositionally biased region" description="Polar residues" evidence="1">
    <location>
        <begin position="96"/>
        <end position="109"/>
    </location>
</feature>
<feature type="compositionally biased region" description="Polar residues" evidence="1">
    <location>
        <begin position="67"/>
        <end position="77"/>
    </location>
</feature>
<feature type="region of interest" description="Disordered" evidence="1">
    <location>
        <begin position="515"/>
        <end position="550"/>
    </location>
</feature>
<evidence type="ECO:0000313" key="3">
    <source>
        <dbReference type="EMBL" id="CAG6659516.1"/>
    </source>
</evidence>
<name>A0A8D8S2T8_9HEMI</name>
<feature type="compositionally biased region" description="Low complexity" evidence="1">
    <location>
        <begin position="78"/>
        <end position="94"/>
    </location>
</feature>
<evidence type="ECO:0000256" key="2">
    <source>
        <dbReference type="SAM" id="SignalP"/>
    </source>
</evidence>
<feature type="compositionally biased region" description="Polar residues" evidence="1">
    <location>
        <begin position="36"/>
        <end position="47"/>
    </location>
</feature>
<protein>
    <submittedName>
        <fullName evidence="3">Uncharacterized protein</fullName>
    </submittedName>
</protein>
<dbReference type="AlphaFoldDB" id="A0A8D8S2T8"/>
<evidence type="ECO:0000256" key="1">
    <source>
        <dbReference type="SAM" id="MobiDB-lite"/>
    </source>
</evidence>
<feature type="compositionally biased region" description="Polar residues" evidence="1">
    <location>
        <begin position="750"/>
        <end position="775"/>
    </location>
</feature>
<feature type="region of interest" description="Disordered" evidence="1">
    <location>
        <begin position="750"/>
        <end position="819"/>
    </location>
</feature>
<feature type="region of interest" description="Disordered" evidence="1">
    <location>
        <begin position="703"/>
        <end position="738"/>
    </location>
</feature>
<feature type="region of interest" description="Disordered" evidence="1">
    <location>
        <begin position="24"/>
        <end position="111"/>
    </location>
</feature>
<feature type="chain" id="PRO_5034163107" evidence="2">
    <location>
        <begin position="23"/>
        <end position="1020"/>
    </location>
</feature>
<feature type="signal peptide" evidence="2">
    <location>
        <begin position="1"/>
        <end position="22"/>
    </location>
</feature>
<proteinExistence type="predicted"/>
<accession>A0A8D8S2T8</accession>
<organism evidence="3">
    <name type="scientific">Cacopsylla melanoneura</name>
    <dbReference type="NCBI Taxonomy" id="428564"/>
    <lineage>
        <taxon>Eukaryota</taxon>
        <taxon>Metazoa</taxon>
        <taxon>Ecdysozoa</taxon>
        <taxon>Arthropoda</taxon>
        <taxon>Hexapoda</taxon>
        <taxon>Insecta</taxon>
        <taxon>Pterygota</taxon>
        <taxon>Neoptera</taxon>
        <taxon>Paraneoptera</taxon>
        <taxon>Hemiptera</taxon>
        <taxon>Sternorrhyncha</taxon>
        <taxon>Psylloidea</taxon>
        <taxon>Psyllidae</taxon>
        <taxon>Psyllinae</taxon>
        <taxon>Cacopsylla</taxon>
    </lineage>
</organism>
<reference evidence="3" key="1">
    <citation type="submission" date="2021-05" db="EMBL/GenBank/DDBJ databases">
        <authorList>
            <person name="Alioto T."/>
            <person name="Alioto T."/>
            <person name="Gomez Garrido J."/>
        </authorList>
    </citation>
    <scope>NUCLEOTIDE SEQUENCE</scope>
</reference>
<feature type="region of interest" description="Disordered" evidence="1">
    <location>
        <begin position="125"/>
        <end position="237"/>
    </location>
</feature>
<feature type="compositionally biased region" description="Polar residues" evidence="1">
    <location>
        <begin position="789"/>
        <end position="818"/>
    </location>
</feature>
<dbReference type="EMBL" id="HBUF01194474">
    <property type="protein sequence ID" value="CAG6659516.1"/>
    <property type="molecule type" value="Transcribed_RNA"/>
</dbReference>
<feature type="region of interest" description="Disordered" evidence="1">
    <location>
        <begin position="855"/>
        <end position="877"/>
    </location>
</feature>
<keyword evidence="2" id="KW-0732">Signal</keyword>
<feature type="compositionally biased region" description="Polar residues" evidence="1">
    <location>
        <begin position="125"/>
        <end position="183"/>
    </location>
</feature>
<feature type="compositionally biased region" description="Polar residues" evidence="1">
    <location>
        <begin position="517"/>
        <end position="538"/>
    </location>
</feature>